<dbReference type="RefSeq" id="WP_137698227.1">
    <property type="nucleotide sequence ID" value="NZ_CP061336.1"/>
</dbReference>
<protein>
    <submittedName>
        <fullName evidence="2">Uncharacterized protein</fullName>
    </submittedName>
</protein>
<gene>
    <name evidence="2" type="ORF">EHE19_005875</name>
</gene>
<sequence>MDTRNKTSAADNTNPFEILSNFYKDFNIIDAEFYKNNIEAFSKYRENIFENIMKYYDNLFMIINELVQLNKNTFHASCSKGNNFFTSEATSNEDISAFGKNLSDADEEEFIPSIEDQSSDIDEASEDDSDENLDIFPASGHDVLNHLSQINMPFLQIQAILNLDGRLSLEKINKAIRLSLDVEPVFGCKFVEGHPPFWKRLDNLDQITFCSIEETDNPDEAVKLFIQKPLNVDSDANIKAKLIPLKDHDILALKINNACCDGTYAKEYIQLLSNIYSCIEQKGVDFKAESRIDTMVNESALYEELGKAHPELNWNQMLDFPKTMWAFPWRNSGRDEIRYAINRITHTSLDSLKQYGKSRGATLNDLILTSFYRAMFKLSKPIYGIPMDITFKTDLRSYIDDNRSRLARNFTGSFITSIAKISNESFEGTLSRVVRAQADVRAQTENSTHRISNSSRPTGISGAVGEEYLGKTCYSYLINYSERLSKYSEIYRSQPYYVGNICFPEFYDLGSLSSALIKFGDTIVSDAYLLPPAIRAPGFMLFSNSYNDVLTLSIGYYKDSVSHKDMESLLNAIEKELLRACSCEKD</sequence>
<accession>A0A4U7JDQ7</accession>
<dbReference type="KEGG" id="rher:EHE19_005875"/>
<feature type="compositionally biased region" description="Acidic residues" evidence="1">
    <location>
        <begin position="117"/>
        <end position="132"/>
    </location>
</feature>
<organism evidence="2 3">
    <name type="scientific">Ruminiclostridium herbifermentans</name>
    <dbReference type="NCBI Taxonomy" id="2488810"/>
    <lineage>
        <taxon>Bacteria</taxon>
        <taxon>Bacillati</taxon>
        <taxon>Bacillota</taxon>
        <taxon>Clostridia</taxon>
        <taxon>Eubacteriales</taxon>
        <taxon>Oscillospiraceae</taxon>
        <taxon>Ruminiclostridium</taxon>
    </lineage>
</organism>
<reference evidence="2 3" key="1">
    <citation type="submission" date="2020-09" db="EMBL/GenBank/DDBJ databases">
        <title>Characterization and genome sequencing of Ruminiclostridium sp. nov. MA18.</title>
        <authorList>
            <person name="Rettenmaier R."/>
            <person name="Kowollik M.-L."/>
            <person name="Liebl W."/>
            <person name="Zverlov V."/>
        </authorList>
    </citation>
    <scope>NUCLEOTIDE SEQUENCE [LARGE SCALE GENOMIC DNA]</scope>
    <source>
        <strain evidence="2 3">MA18</strain>
    </source>
</reference>
<keyword evidence="3" id="KW-1185">Reference proteome</keyword>
<proteinExistence type="predicted"/>
<feature type="region of interest" description="Disordered" evidence="1">
    <location>
        <begin position="113"/>
        <end position="132"/>
    </location>
</feature>
<dbReference type="EMBL" id="CP061336">
    <property type="protein sequence ID" value="QNU67969.1"/>
    <property type="molecule type" value="Genomic_DNA"/>
</dbReference>
<dbReference type="SUPFAM" id="SSF52777">
    <property type="entry name" value="CoA-dependent acyltransferases"/>
    <property type="match status" value="1"/>
</dbReference>
<evidence type="ECO:0000313" key="3">
    <source>
        <dbReference type="Proteomes" id="UP000306409"/>
    </source>
</evidence>
<dbReference type="Proteomes" id="UP000306409">
    <property type="component" value="Chromosome"/>
</dbReference>
<dbReference type="OrthoDB" id="7321121at2"/>
<name>A0A4U7JDQ7_9FIRM</name>
<evidence type="ECO:0000256" key="1">
    <source>
        <dbReference type="SAM" id="MobiDB-lite"/>
    </source>
</evidence>
<evidence type="ECO:0000313" key="2">
    <source>
        <dbReference type="EMBL" id="QNU67969.1"/>
    </source>
</evidence>
<dbReference type="AlphaFoldDB" id="A0A4U7JDQ7"/>